<evidence type="ECO:0000313" key="2">
    <source>
        <dbReference type="Proteomes" id="UP000434475"/>
    </source>
</evidence>
<dbReference type="Proteomes" id="UP000434475">
    <property type="component" value="Unassembled WGS sequence"/>
</dbReference>
<sequence length="145" mass="16224">MRYNFNMVIGDYFGDGHGRTQSFHIGTDKPIKDVLEAQTQIIAKTGIDLHSFANKFEDDLLPADVVQQLKKLGYPFRTELYEDEKGLHFQTADTQADCPEELAAIWLFLLNCVDPELNCSLEPIPELFGEYGAGSIGYGLFPGMS</sequence>
<protein>
    <submittedName>
        <fullName evidence="1">Uncharacterized protein</fullName>
    </submittedName>
</protein>
<organism evidence="1 2">
    <name type="scientific">Flavonifractor plautii</name>
    <name type="common">Fusobacterium plautii</name>
    <dbReference type="NCBI Taxonomy" id="292800"/>
    <lineage>
        <taxon>Bacteria</taxon>
        <taxon>Bacillati</taxon>
        <taxon>Bacillota</taxon>
        <taxon>Clostridia</taxon>
        <taxon>Eubacteriales</taxon>
        <taxon>Oscillospiraceae</taxon>
        <taxon>Flavonifractor</taxon>
    </lineage>
</organism>
<proteinExistence type="predicted"/>
<dbReference type="RefSeq" id="WP_108981907.1">
    <property type="nucleotide sequence ID" value="NZ_JAQLWY010000025.1"/>
</dbReference>
<name>A0A6I2RA71_FLAPL</name>
<accession>A0A6I2RA71</accession>
<dbReference type="AlphaFoldDB" id="A0A6I2RA71"/>
<reference evidence="1 2" key="1">
    <citation type="journal article" date="2019" name="Nat. Med.">
        <title>A library of human gut bacterial isolates paired with longitudinal multiomics data enables mechanistic microbiome research.</title>
        <authorList>
            <person name="Poyet M."/>
            <person name="Groussin M."/>
            <person name="Gibbons S.M."/>
            <person name="Avila-Pacheco J."/>
            <person name="Jiang X."/>
            <person name="Kearney S.M."/>
            <person name="Perrotta A.R."/>
            <person name="Berdy B."/>
            <person name="Zhao S."/>
            <person name="Lieberman T.D."/>
            <person name="Swanson P.K."/>
            <person name="Smith M."/>
            <person name="Roesemann S."/>
            <person name="Alexander J.E."/>
            <person name="Rich S.A."/>
            <person name="Livny J."/>
            <person name="Vlamakis H."/>
            <person name="Clish C."/>
            <person name="Bullock K."/>
            <person name="Deik A."/>
            <person name="Scott J."/>
            <person name="Pierce K.A."/>
            <person name="Xavier R.J."/>
            <person name="Alm E.J."/>
        </authorList>
    </citation>
    <scope>NUCLEOTIDE SEQUENCE [LARGE SCALE GENOMIC DNA]</scope>
    <source>
        <strain evidence="1 2">BIOML-A2</strain>
    </source>
</reference>
<gene>
    <name evidence="1" type="ORF">GKE97_21115</name>
</gene>
<evidence type="ECO:0000313" key="1">
    <source>
        <dbReference type="EMBL" id="MSB21980.1"/>
    </source>
</evidence>
<dbReference type="EMBL" id="WKPR01000030">
    <property type="protein sequence ID" value="MSB21980.1"/>
    <property type="molecule type" value="Genomic_DNA"/>
</dbReference>
<comment type="caution">
    <text evidence="1">The sequence shown here is derived from an EMBL/GenBank/DDBJ whole genome shotgun (WGS) entry which is preliminary data.</text>
</comment>